<dbReference type="PANTHER" id="PTHR10612:SF34">
    <property type="entry name" value="APOLIPOPROTEIN D"/>
    <property type="match status" value="1"/>
</dbReference>
<evidence type="ECO:0000313" key="4">
    <source>
        <dbReference type="EMBL" id="CAH0992150.1"/>
    </source>
</evidence>
<keyword evidence="2" id="KW-0446">Lipid-binding</keyword>
<evidence type="ECO:0000256" key="2">
    <source>
        <dbReference type="PIRNR" id="PIRNR036893"/>
    </source>
</evidence>
<gene>
    <name evidence="4" type="primary">blc</name>
    <name evidence="4" type="ORF">SIN8267_02266</name>
</gene>
<dbReference type="InterPro" id="IPR022272">
    <property type="entry name" value="Lipocalin_CS"/>
</dbReference>
<comment type="similarity">
    <text evidence="1 2">Belongs to the calycin superfamily. Lipocalin family.</text>
</comment>
<dbReference type="PROSITE" id="PS51257">
    <property type="entry name" value="PROKAR_LIPOPROTEIN"/>
    <property type="match status" value="1"/>
</dbReference>
<evidence type="ECO:0000256" key="1">
    <source>
        <dbReference type="ARBA" id="ARBA00006889"/>
    </source>
</evidence>
<dbReference type="InterPro" id="IPR000566">
    <property type="entry name" value="Lipocln_cytosolic_FA-bd_dom"/>
</dbReference>
<comment type="caution">
    <text evidence="4">The sequence shown here is derived from an EMBL/GenBank/DDBJ whole genome shotgun (WGS) entry which is preliminary data.</text>
</comment>
<comment type="function">
    <text evidence="2">Involved in the storage or transport of lipids necessary for membrane maintenance under stressful conditions. Displays a binding preference for lysophospholipids.</text>
</comment>
<evidence type="ECO:0000259" key="3">
    <source>
        <dbReference type="Pfam" id="PF08212"/>
    </source>
</evidence>
<dbReference type="SUPFAM" id="SSF50814">
    <property type="entry name" value="Lipocalins"/>
    <property type="match status" value="1"/>
</dbReference>
<dbReference type="Pfam" id="PF08212">
    <property type="entry name" value="Lipocalin_2"/>
    <property type="match status" value="1"/>
</dbReference>
<comment type="subcellular location">
    <subcellularLocation>
        <location evidence="2">Cell outer membrane</location>
    </subcellularLocation>
</comment>
<protein>
    <recommendedName>
        <fullName evidence="2">Outer membrane lipoprotein Blc</fullName>
    </recommendedName>
</protein>
<comment type="subunit">
    <text evidence="2">Homodimer.</text>
</comment>
<accession>A0ABM9AG12</accession>
<dbReference type="Proteomes" id="UP000838100">
    <property type="component" value="Unassembled WGS sequence"/>
</dbReference>
<dbReference type="InterPro" id="IPR012674">
    <property type="entry name" value="Calycin"/>
</dbReference>
<organism evidence="4 5">
    <name type="scientific">Sinobacterium norvegicum</name>
    <dbReference type="NCBI Taxonomy" id="1641715"/>
    <lineage>
        <taxon>Bacteria</taxon>
        <taxon>Pseudomonadati</taxon>
        <taxon>Pseudomonadota</taxon>
        <taxon>Gammaproteobacteria</taxon>
        <taxon>Cellvibrionales</taxon>
        <taxon>Spongiibacteraceae</taxon>
        <taxon>Sinobacterium</taxon>
    </lineage>
</organism>
<dbReference type="PANTHER" id="PTHR10612">
    <property type="entry name" value="APOLIPOPROTEIN D"/>
    <property type="match status" value="1"/>
</dbReference>
<dbReference type="EMBL" id="CAKLPX010000002">
    <property type="protein sequence ID" value="CAH0992150.1"/>
    <property type="molecule type" value="Genomic_DNA"/>
</dbReference>
<proteinExistence type="inferred from homology"/>
<keyword evidence="2 4" id="KW-0449">Lipoprotein</keyword>
<reference evidence="4" key="1">
    <citation type="submission" date="2021-12" db="EMBL/GenBank/DDBJ databases">
        <authorList>
            <person name="Rodrigo-Torres L."/>
            <person name="Arahal R. D."/>
            <person name="Lucena T."/>
        </authorList>
    </citation>
    <scope>NUCLEOTIDE SEQUENCE</scope>
    <source>
        <strain evidence="4">CECT 8267</strain>
    </source>
</reference>
<dbReference type="InterPro" id="IPR002446">
    <property type="entry name" value="Lipocalin_bac"/>
</dbReference>
<name>A0ABM9AG12_9GAMM</name>
<evidence type="ECO:0000313" key="5">
    <source>
        <dbReference type="Proteomes" id="UP000838100"/>
    </source>
</evidence>
<dbReference type="PROSITE" id="PS00213">
    <property type="entry name" value="LIPOCALIN"/>
    <property type="match status" value="1"/>
</dbReference>
<dbReference type="CDD" id="cd19438">
    <property type="entry name" value="lipocalin_Blc-like"/>
    <property type="match status" value="1"/>
</dbReference>
<dbReference type="PIRSF" id="PIRSF036893">
    <property type="entry name" value="Lipocalin_ApoD"/>
    <property type="match status" value="1"/>
</dbReference>
<feature type="domain" description="Lipocalin/cytosolic fatty-acid binding" evidence="3">
    <location>
        <begin position="29"/>
        <end position="168"/>
    </location>
</feature>
<dbReference type="RefSeq" id="WP_237444844.1">
    <property type="nucleotide sequence ID" value="NZ_CAKLPX010000002.1"/>
</dbReference>
<dbReference type="InterPro" id="IPR047202">
    <property type="entry name" value="Lipocalin_Blc-like_dom"/>
</dbReference>
<keyword evidence="5" id="KW-1185">Reference proteome</keyword>
<dbReference type="InterPro" id="IPR022271">
    <property type="entry name" value="Lipocalin_ApoD"/>
</dbReference>
<sequence>MRAAIVCVLVILAGCVSVPEGVEPVKNFKLERYLGQWYEVARLDHSFERGMQQVTAQYSLHDEGGVRVINRGFDTGSDSWDEAEGRAYFVDGSDTGYLKVSFFGPFYGAYIIFDLGEDYQYSLVTSSDKSYLWLLSRTPEIDAALQAKLINRMAELGFDTEALIFVDQSKAVKNTRETKGEL</sequence>
<keyword evidence="2" id="KW-0472">Membrane</keyword>
<keyword evidence="2" id="KW-0998">Cell outer membrane</keyword>
<dbReference type="PRINTS" id="PR01171">
    <property type="entry name" value="BCTLIPOCALIN"/>
</dbReference>
<dbReference type="Gene3D" id="2.40.128.20">
    <property type="match status" value="1"/>
</dbReference>